<sequence length="93" mass="10448">MGLNLELLIIIGVVIVRECMAGRPEDTTDKEIIEFFRNSGDLVFSTGEIAEALSYSQPGMFKRLTKLEEEGKVESKKLGGTKAWWLVERGKNE</sequence>
<comment type="caution">
    <text evidence="1">The sequence shown here is derived from an EMBL/GenBank/DDBJ whole genome shotgun (WGS) entry which is preliminary data.</text>
</comment>
<organism evidence="1 2">
    <name type="scientific">Halorubrum rubrum</name>
    <dbReference type="NCBI Taxonomy" id="1126240"/>
    <lineage>
        <taxon>Archaea</taxon>
        <taxon>Methanobacteriati</taxon>
        <taxon>Methanobacteriota</taxon>
        <taxon>Stenosarchaea group</taxon>
        <taxon>Halobacteria</taxon>
        <taxon>Halobacteriales</taxon>
        <taxon>Haloferacaceae</taxon>
        <taxon>Halorubrum</taxon>
    </lineage>
</organism>
<dbReference type="InterPro" id="IPR036388">
    <property type="entry name" value="WH-like_DNA-bd_sf"/>
</dbReference>
<proteinExistence type="predicted"/>
<evidence type="ECO:0008006" key="3">
    <source>
        <dbReference type="Google" id="ProtNLM"/>
    </source>
</evidence>
<dbReference type="Proteomes" id="UP001596118">
    <property type="component" value="Unassembled WGS sequence"/>
</dbReference>
<accession>A0ABD5QZC7</accession>
<evidence type="ECO:0000313" key="1">
    <source>
        <dbReference type="EMBL" id="MFC5277987.1"/>
    </source>
</evidence>
<reference evidence="1 2" key="1">
    <citation type="journal article" date="2019" name="Int. J. Syst. Evol. Microbiol.">
        <title>The Global Catalogue of Microorganisms (GCM) 10K type strain sequencing project: providing services to taxonomists for standard genome sequencing and annotation.</title>
        <authorList>
            <consortium name="The Broad Institute Genomics Platform"/>
            <consortium name="The Broad Institute Genome Sequencing Center for Infectious Disease"/>
            <person name="Wu L."/>
            <person name="Ma J."/>
        </authorList>
    </citation>
    <scope>NUCLEOTIDE SEQUENCE [LARGE SCALE GENOMIC DNA]</scope>
    <source>
        <strain evidence="1 2">CGMCC 1.12124</strain>
    </source>
</reference>
<gene>
    <name evidence="1" type="ORF">ACFPM1_04295</name>
</gene>
<dbReference type="SUPFAM" id="SSF46785">
    <property type="entry name" value="Winged helix' DNA-binding domain"/>
    <property type="match status" value="1"/>
</dbReference>
<dbReference type="AlphaFoldDB" id="A0ABD5QZC7"/>
<evidence type="ECO:0000313" key="2">
    <source>
        <dbReference type="Proteomes" id="UP001596118"/>
    </source>
</evidence>
<keyword evidence="2" id="KW-1185">Reference proteome</keyword>
<dbReference type="EMBL" id="JBHSKY010000005">
    <property type="protein sequence ID" value="MFC5277987.1"/>
    <property type="molecule type" value="Genomic_DNA"/>
</dbReference>
<dbReference type="Gene3D" id="1.10.10.10">
    <property type="entry name" value="Winged helix-like DNA-binding domain superfamily/Winged helix DNA-binding domain"/>
    <property type="match status" value="1"/>
</dbReference>
<protein>
    <recommendedName>
        <fullName evidence="3">Winged helix-turn-helix transcriptional regulator</fullName>
    </recommendedName>
</protein>
<dbReference type="RefSeq" id="WP_379787100.1">
    <property type="nucleotide sequence ID" value="NZ_JBHSKY010000005.1"/>
</dbReference>
<dbReference type="InterPro" id="IPR036390">
    <property type="entry name" value="WH_DNA-bd_sf"/>
</dbReference>
<name>A0ABD5QZC7_9EURY</name>